<keyword evidence="8" id="KW-1185">Reference proteome</keyword>
<feature type="signal peptide" evidence="5">
    <location>
        <begin position="1"/>
        <end position="23"/>
    </location>
</feature>
<dbReference type="GO" id="GO:0009279">
    <property type="term" value="C:cell outer membrane"/>
    <property type="evidence" value="ECO:0007669"/>
    <property type="project" value="UniProtKB-SubCell"/>
</dbReference>
<dbReference type="CDD" id="cd07185">
    <property type="entry name" value="OmpA_C-like"/>
    <property type="match status" value="1"/>
</dbReference>
<proteinExistence type="predicted"/>
<name>A0A3M9NBW6_9BACT</name>
<evidence type="ECO:0000256" key="2">
    <source>
        <dbReference type="ARBA" id="ARBA00023136"/>
    </source>
</evidence>
<evidence type="ECO:0000256" key="1">
    <source>
        <dbReference type="ARBA" id="ARBA00004442"/>
    </source>
</evidence>
<dbReference type="PRINTS" id="PR01021">
    <property type="entry name" value="OMPADOMAIN"/>
</dbReference>
<dbReference type="RefSeq" id="WP_123121439.1">
    <property type="nucleotide sequence ID" value="NZ_RJJR01000012.1"/>
</dbReference>
<dbReference type="InterPro" id="IPR006664">
    <property type="entry name" value="OMP_bac"/>
</dbReference>
<accession>A0A3M9NBW6</accession>
<dbReference type="Proteomes" id="UP000267223">
    <property type="component" value="Unassembled WGS sequence"/>
</dbReference>
<evidence type="ECO:0000256" key="4">
    <source>
        <dbReference type="PROSITE-ProRule" id="PRU00473"/>
    </source>
</evidence>
<evidence type="ECO:0000259" key="6">
    <source>
        <dbReference type="PROSITE" id="PS51123"/>
    </source>
</evidence>
<dbReference type="PANTHER" id="PTHR30329:SF21">
    <property type="entry name" value="LIPOPROTEIN YIAD-RELATED"/>
    <property type="match status" value="1"/>
</dbReference>
<comment type="caution">
    <text evidence="7">The sequence shown here is derived from an EMBL/GenBank/DDBJ whole genome shotgun (WGS) entry which is preliminary data.</text>
</comment>
<feature type="domain" description="OmpA-like" evidence="6">
    <location>
        <begin position="94"/>
        <end position="210"/>
    </location>
</feature>
<evidence type="ECO:0000256" key="5">
    <source>
        <dbReference type="SAM" id="SignalP"/>
    </source>
</evidence>
<dbReference type="SUPFAM" id="SSF103088">
    <property type="entry name" value="OmpA-like"/>
    <property type="match status" value="1"/>
</dbReference>
<gene>
    <name evidence="7" type="ORF">EFY79_14510</name>
</gene>
<dbReference type="InterPro" id="IPR036737">
    <property type="entry name" value="OmpA-like_sf"/>
</dbReference>
<dbReference type="AlphaFoldDB" id="A0A3M9NBW6"/>
<organism evidence="7 8">
    <name type="scientific">Hanamia caeni</name>
    <dbReference type="NCBI Taxonomy" id="2294116"/>
    <lineage>
        <taxon>Bacteria</taxon>
        <taxon>Pseudomonadati</taxon>
        <taxon>Bacteroidota</taxon>
        <taxon>Chitinophagia</taxon>
        <taxon>Chitinophagales</taxon>
        <taxon>Chitinophagaceae</taxon>
        <taxon>Hanamia</taxon>
    </lineage>
</organism>
<evidence type="ECO:0000313" key="8">
    <source>
        <dbReference type="Proteomes" id="UP000267223"/>
    </source>
</evidence>
<sequence>MKLFKPILCILPVIALLMMGCNATRTQKGAVIGGTAGAVGGTIIGKAAGNKTLGTILGAAIGGTAGAIIGHDMDKQAEEIQDQIPGAKVERIDEGIKVEFNEKILFAFSKSDLSDSAKMNLDKLATALKNYPNTNIEIQGHTDSRGTEEYNMGLSLRRANAVRDYLVSQGIDGSRMTVKGYGESAPAYSNDTPEGMAQNRRVEFLITANDKMKADAEKKADNQNQ</sequence>
<dbReference type="Gene3D" id="3.30.1330.60">
    <property type="entry name" value="OmpA-like domain"/>
    <property type="match status" value="1"/>
</dbReference>
<protein>
    <submittedName>
        <fullName evidence="7">OmpA family protein</fullName>
    </submittedName>
</protein>
<dbReference type="OrthoDB" id="9782229at2"/>
<dbReference type="PRINTS" id="PR01023">
    <property type="entry name" value="NAFLGMOTY"/>
</dbReference>
<keyword evidence="3" id="KW-0998">Cell outer membrane</keyword>
<dbReference type="Pfam" id="PF13488">
    <property type="entry name" value="Gly-zipper_Omp"/>
    <property type="match status" value="1"/>
</dbReference>
<dbReference type="PROSITE" id="PS51257">
    <property type="entry name" value="PROKAR_LIPOPROTEIN"/>
    <property type="match status" value="1"/>
</dbReference>
<dbReference type="Pfam" id="PF00691">
    <property type="entry name" value="OmpA"/>
    <property type="match status" value="1"/>
</dbReference>
<dbReference type="EMBL" id="RJJR01000012">
    <property type="protein sequence ID" value="RNI34885.1"/>
    <property type="molecule type" value="Genomic_DNA"/>
</dbReference>
<dbReference type="PROSITE" id="PS51123">
    <property type="entry name" value="OMPA_2"/>
    <property type="match status" value="1"/>
</dbReference>
<keyword evidence="2 4" id="KW-0472">Membrane</keyword>
<dbReference type="PANTHER" id="PTHR30329">
    <property type="entry name" value="STATOR ELEMENT OF FLAGELLAR MOTOR COMPLEX"/>
    <property type="match status" value="1"/>
</dbReference>
<keyword evidence="5" id="KW-0732">Signal</keyword>
<dbReference type="InterPro" id="IPR050330">
    <property type="entry name" value="Bact_OuterMem_StrucFunc"/>
</dbReference>
<comment type="subcellular location">
    <subcellularLocation>
        <location evidence="1">Cell outer membrane</location>
    </subcellularLocation>
</comment>
<dbReference type="InterPro" id="IPR006665">
    <property type="entry name" value="OmpA-like"/>
</dbReference>
<feature type="chain" id="PRO_5018058892" evidence="5">
    <location>
        <begin position="24"/>
        <end position="225"/>
    </location>
</feature>
<reference evidence="7 8" key="1">
    <citation type="submission" date="2018-11" db="EMBL/GenBank/DDBJ databases">
        <title>Draft genome sequence of Ferruginibacter sp. BO-59.</title>
        <authorList>
            <person name="Im W.T."/>
        </authorList>
    </citation>
    <scope>NUCLEOTIDE SEQUENCE [LARGE SCALE GENOMIC DNA]</scope>
    <source>
        <strain evidence="7 8">BO-59</strain>
    </source>
</reference>
<dbReference type="InterPro" id="IPR039567">
    <property type="entry name" value="Gly-zipper"/>
</dbReference>
<evidence type="ECO:0000256" key="3">
    <source>
        <dbReference type="ARBA" id="ARBA00023237"/>
    </source>
</evidence>
<evidence type="ECO:0000313" key="7">
    <source>
        <dbReference type="EMBL" id="RNI34885.1"/>
    </source>
</evidence>